<reference evidence="2" key="2">
    <citation type="journal article" date="2021" name="PeerJ">
        <title>Extensive microbial diversity within the chicken gut microbiome revealed by metagenomics and culture.</title>
        <authorList>
            <person name="Gilroy R."/>
            <person name="Ravi A."/>
            <person name="Getino M."/>
            <person name="Pursley I."/>
            <person name="Horton D.L."/>
            <person name="Alikhan N.F."/>
            <person name="Baker D."/>
            <person name="Gharbi K."/>
            <person name="Hall N."/>
            <person name="Watson M."/>
            <person name="Adriaenssens E.M."/>
            <person name="Foster-Nyarko E."/>
            <person name="Jarju S."/>
            <person name="Secka A."/>
            <person name="Antonio M."/>
            <person name="Oren A."/>
            <person name="Chaudhuri R.R."/>
            <person name="La Ragione R."/>
            <person name="Hildebrand F."/>
            <person name="Pallen M.J."/>
        </authorList>
    </citation>
    <scope>NUCLEOTIDE SEQUENCE</scope>
    <source>
        <strain evidence="2">ChiSjej4B22-8148</strain>
    </source>
</reference>
<dbReference type="InterPro" id="IPR027268">
    <property type="entry name" value="Peptidase_M4/M1_CTD_sf"/>
</dbReference>
<dbReference type="EMBL" id="DVGK01000132">
    <property type="protein sequence ID" value="HIR14544.1"/>
    <property type="molecule type" value="Genomic_DNA"/>
</dbReference>
<feature type="transmembrane region" description="Helical" evidence="1">
    <location>
        <begin position="136"/>
        <end position="154"/>
    </location>
</feature>
<keyword evidence="1" id="KW-0472">Membrane</keyword>
<keyword evidence="1" id="KW-1133">Transmembrane helix</keyword>
<organism evidence="2 3">
    <name type="scientific">Candidatus Choladousia intestinavium</name>
    <dbReference type="NCBI Taxonomy" id="2840727"/>
    <lineage>
        <taxon>Bacteria</taxon>
        <taxon>Bacillati</taxon>
        <taxon>Bacillota</taxon>
        <taxon>Clostridia</taxon>
        <taxon>Lachnospirales</taxon>
        <taxon>Lachnospiraceae</taxon>
        <taxon>Lachnospiraceae incertae sedis</taxon>
        <taxon>Candidatus Choladousia</taxon>
    </lineage>
</organism>
<feature type="transmembrane region" description="Helical" evidence="1">
    <location>
        <begin position="20"/>
        <end position="38"/>
    </location>
</feature>
<gene>
    <name evidence="2" type="ORF">IAB31_11550</name>
</gene>
<accession>A0A9D1AFR7</accession>
<name>A0A9D1AFR7_9FIRM</name>
<keyword evidence="1" id="KW-0812">Transmembrane</keyword>
<evidence type="ECO:0008006" key="4">
    <source>
        <dbReference type="Google" id="ProtNLM"/>
    </source>
</evidence>
<dbReference type="SUPFAM" id="SSF55486">
    <property type="entry name" value="Metalloproteases ('zincins'), catalytic domain"/>
    <property type="match status" value="1"/>
</dbReference>
<comment type="caution">
    <text evidence="2">The sequence shown here is derived from an EMBL/GenBank/DDBJ whole genome shotgun (WGS) entry which is preliminary data.</text>
</comment>
<dbReference type="AlphaFoldDB" id="A0A9D1AFR7"/>
<evidence type="ECO:0000313" key="2">
    <source>
        <dbReference type="EMBL" id="HIR14544.1"/>
    </source>
</evidence>
<feature type="transmembrane region" description="Helical" evidence="1">
    <location>
        <begin position="50"/>
        <end position="72"/>
    </location>
</feature>
<reference evidence="2" key="1">
    <citation type="submission" date="2020-10" db="EMBL/GenBank/DDBJ databases">
        <authorList>
            <person name="Gilroy R."/>
        </authorList>
    </citation>
    <scope>NUCLEOTIDE SEQUENCE</scope>
    <source>
        <strain evidence="2">ChiSjej4B22-8148</strain>
    </source>
</reference>
<dbReference type="Gene3D" id="1.10.390.10">
    <property type="entry name" value="Neutral Protease Domain 2"/>
    <property type="match status" value="1"/>
</dbReference>
<feature type="transmembrane region" description="Helical" evidence="1">
    <location>
        <begin position="100"/>
        <end position="121"/>
    </location>
</feature>
<dbReference type="Proteomes" id="UP000886757">
    <property type="component" value="Unassembled WGS sequence"/>
</dbReference>
<evidence type="ECO:0000256" key="1">
    <source>
        <dbReference type="SAM" id="Phobius"/>
    </source>
</evidence>
<proteinExistence type="predicted"/>
<evidence type="ECO:0000313" key="3">
    <source>
        <dbReference type="Proteomes" id="UP000886757"/>
    </source>
</evidence>
<protein>
    <recommendedName>
        <fullName evidence="4">Peptidase M1 membrane alanine aminopeptidase domain-containing protein</fullName>
    </recommendedName>
</protein>
<sequence length="732" mass="80842">MKNLRLFSLELRRLFQSPLALSIIFFTMVSPLAGLIFYKPADADTMLTAYLANPSIAGGAAGGILFGILTVFELDRASRSRTDVLLDAAVSSQSMAAIRLLSLTAAALMTAAAAMAVWFPITRGQIGTVFDGTDYLLSYLLFMGLSLPLGALAGASAYQFTQRADLALVLFAAFAGLSLTVWSDNWQLCWLNPCVWALSDDFSNFRIFRSVAYMRLTWLAALAGLWTLSWMCVRQYGKGIFGSFLRSARRIYRPVIALALLLCSGTAYAAQPLVDHSNPDETVFTFGELEYLEGVVCTGRTAQVFPNLTDGTVTGLASYQFQNTSGQAQKAAFAVTPGYRISSVQINGEEAPFVLGDYQEYNEAMLEVELPAEEAAEVTVEYGGFPQENRNSSAMQGGREISEEYLCLENASLAPRLMNVLPDEKLYPAVIEITLPDSMTVIPFGTGEAEIVSEQEDGTSTWRYEDNGTGGILYAGDYIREDIEAGGITVEFYYGRKHQEVMEEAGAAEAVKAVIDYCTEHYGTLSFGAGGRLKLIESRVVGGGYATEGASLLDEADFTAANLEDGGKGAAAGEVMIHELVHQWWGLGNMFDSSDETSSWSAEGLTVYTTYRIVKELYGEEYAREYYTDQWKQAVDDYYLNFYVRNPEYLDKLPEEKRLEISNSLSYVRQYCEMPLKILKAEELAGGEEAMDEILQKLFNRELDPAYPYLTYEDFLDACGLTEEELNLDENI</sequence>
<feature type="transmembrane region" description="Helical" evidence="1">
    <location>
        <begin position="212"/>
        <end position="231"/>
    </location>
</feature>
<feature type="transmembrane region" description="Helical" evidence="1">
    <location>
        <begin position="166"/>
        <end position="183"/>
    </location>
</feature>
<feature type="transmembrane region" description="Helical" evidence="1">
    <location>
        <begin position="251"/>
        <end position="270"/>
    </location>
</feature>